<reference evidence="8" key="1">
    <citation type="journal article" date="2020" name="Chemistry">
        <title>Hybridorubrins A-D, novel azaphilone heterodimers from stromata of Hypoxylon fragiforme and insights into the biosynthetic machinery for azaphilone diversification.</title>
        <authorList>
            <person name="Becker K."/>
            <person name="Pfutze S."/>
            <person name="Kuhnert E."/>
            <person name="Cox R."/>
            <person name="Stadler M."/>
            <person name="Surup F."/>
        </authorList>
    </citation>
    <scope>NUCLEOTIDE SEQUENCE</scope>
</reference>
<evidence type="ECO:0000256" key="6">
    <source>
        <dbReference type="ARBA" id="ARBA00023242"/>
    </source>
</evidence>
<evidence type="ECO:0000256" key="3">
    <source>
        <dbReference type="ARBA" id="ARBA00023015"/>
    </source>
</evidence>
<dbReference type="CDD" id="cd12148">
    <property type="entry name" value="fungal_TF_MHR"/>
    <property type="match status" value="1"/>
</dbReference>
<dbReference type="Gene3D" id="4.10.240.10">
    <property type="entry name" value="Zn(2)-C6 fungal-type DNA-binding domain"/>
    <property type="match status" value="1"/>
</dbReference>
<dbReference type="InterPro" id="IPR007219">
    <property type="entry name" value="XnlR_reg_dom"/>
</dbReference>
<dbReference type="SMART" id="SM00066">
    <property type="entry name" value="GAL4"/>
    <property type="match status" value="1"/>
</dbReference>
<keyword evidence="6" id="KW-0539">Nucleus</keyword>
<dbReference type="GO" id="GO:0005634">
    <property type="term" value="C:nucleus"/>
    <property type="evidence" value="ECO:0007669"/>
    <property type="project" value="UniProtKB-SubCell"/>
</dbReference>
<name>A0A7G6J4G9_9PEZI</name>
<dbReference type="PANTHER" id="PTHR47338">
    <property type="entry name" value="ZN(II)2CYS6 TRANSCRIPTION FACTOR (EUROFUNG)-RELATED"/>
    <property type="match status" value="1"/>
</dbReference>
<sequence length="576" mass="65772">MYGRAEPRQQPGYACEECRKKKLRCDRQRPQCGACANAQVPCEVNDRRVPRGPKKGSIGALRSRIVALERRLSTSQVEESLMTEGYEIGSTENSPVRENSTTQFHHWEVPQEEQPSNTAIPLTWGPPETTPQSPLLFTDISVLPAISTSYPSPKQSPTSLNDVFIPDLTKADLIQLYFDRVHPIVPILNQPKTFKWMNDRNAMSDARQCLQHAMWTSATAFSSQFGGLQETLYAKTRFMLDQLDLSGSDSLLCHIEHVQAWILITFYDFTRANYRRGWLSAGRVFRLIQFLKLYEIDSPKPLGLESEEDPVSLEERRRTFWVAYCLDRFISVSEGAPTTLNEEVVFTRLPCLDADFQRGLVPQECFLAEAMSSAELRPYAPLAECVILVTICSRALSHKHIYTIESLYSNIPLDFSSRHDWLDGMLTRRLNNLQLNYPSLTVAENPMIIFSYMLAHSAVIYLCCIIEALSRNDQSQNLVWEFQERGHWAAQEIARLTKEHEHLGYYKAHSFMPLTIYLSASRLAKHLDVRKGELDTKEVEEAEKSIHACIEALQKLQSVNNLANHYLQLLSAISNY</sequence>
<dbReference type="EMBL" id="MN736721">
    <property type="protein sequence ID" value="QNC49738.1"/>
    <property type="molecule type" value="Genomic_DNA"/>
</dbReference>
<evidence type="ECO:0000256" key="1">
    <source>
        <dbReference type="ARBA" id="ARBA00004123"/>
    </source>
</evidence>
<dbReference type="GO" id="GO:0000981">
    <property type="term" value="F:DNA-binding transcription factor activity, RNA polymerase II-specific"/>
    <property type="evidence" value="ECO:0007669"/>
    <property type="project" value="InterPro"/>
</dbReference>
<dbReference type="InterPro" id="IPR001138">
    <property type="entry name" value="Zn2Cys6_DnaBD"/>
</dbReference>
<protein>
    <submittedName>
        <fullName evidence="8">Hfaza1G</fullName>
    </submittedName>
</protein>
<evidence type="ECO:0000256" key="2">
    <source>
        <dbReference type="ARBA" id="ARBA00022723"/>
    </source>
</evidence>
<evidence type="ECO:0000256" key="4">
    <source>
        <dbReference type="ARBA" id="ARBA00023125"/>
    </source>
</evidence>
<dbReference type="GO" id="GO:0008270">
    <property type="term" value="F:zinc ion binding"/>
    <property type="evidence" value="ECO:0007669"/>
    <property type="project" value="InterPro"/>
</dbReference>
<evidence type="ECO:0000256" key="5">
    <source>
        <dbReference type="ARBA" id="ARBA00023163"/>
    </source>
</evidence>
<dbReference type="SMART" id="SM00906">
    <property type="entry name" value="Fungal_trans"/>
    <property type="match status" value="1"/>
</dbReference>
<dbReference type="InterPro" id="IPR050815">
    <property type="entry name" value="TF_fung"/>
</dbReference>
<keyword evidence="2" id="KW-0479">Metal-binding</keyword>
<accession>A0A7G6J4G9</accession>
<keyword evidence="4" id="KW-0238">DNA-binding</keyword>
<dbReference type="GO" id="GO:0003677">
    <property type="term" value="F:DNA binding"/>
    <property type="evidence" value="ECO:0007669"/>
    <property type="project" value="UniProtKB-KW"/>
</dbReference>
<dbReference type="PANTHER" id="PTHR47338:SF3">
    <property type="entry name" value="C6 FINGER DOMAIN TRANSCRIPTION FACTOR DBAA-RELATED"/>
    <property type="match status" value="1"/>
</dbReference>
<dbReference type="SUPFAM" id="SSF57701">
    <property type="entry name" value="Zn2/Cys6 DNA-binding domain"/>
    <property type="match status" value="1"/>
</dbReference>
<dbReference type="PROSITE" id="PS50048">
    <property type="entry name" value="ZN2_CY6_FUNGAL_2"/>
    <property type="match status" value="1"/>
</dbReference>
<keyword evidence="5" id="KW-0804">Transcription</keyword>
<dbReference type="CDD" id="cd00067">
    <property type="entry name" value="GAL4"/>
    <property type="match status" value="1"/>
</dbReference>
<keyword evidence="3" id="KW-0805">Transcription regulation</keyword>
<dbReference type="AlphaFoldDB" id="A0A7G6J4G9"/>
<dbReference type="InterPro" id="IPR036864">
    <property type="entry name" value="Zn2-C6_fun-type_DNA-bd_sf"/>
</dbReference>
<organism evidence="8">
    <name type="scientific">Hypoxylon fragiforme</name>
    <dbReference type="NCBI Taxonomy" id="63214"/>
    <lineage>
        <taxon>Eukaryota</taxon>
        <taxon>Fungi</taxon>
        <taxon>Dikarya</taxon>
        <taxon>Ascomycota</taxon>
        <taxon>Pezizomycotina</taxon>
        <taxon>Sordariomycetes</taxon>
        <taxon>Xylariomycetidae</taxon>
        <taxon>Xylariales</taxon>
        <taxon>Hypoxylaceae</taxon>
        <taxon>Hypoxylon</taxon>
    </lineage>
</organism>
<dbReference type="Pfam" id="PF04082">
    <property type="entry name" value="Fungal_trans"/>
    <property type="match status" value="1"/>
</dbReference>
<comment type="subcellular location">
    <subcellularLocation>
        <location evidence="1">Nucleus</location>
    </subcellularLocation>
</comment>
<dbReference type="PROSITE" id="PS00463">
    <property type="entry name" value="ZN2_CY6_FUNGAL_1"/>
    <property type="match status" value="1"/>
</dbReference>
<evidence type="ECO:0000259" key="7">
    <source>
        <dbReference type="PROSITE" id="PS50048"/>
    </source>
</evidence>
<dbReference type="Pfam" id="PF00172">
    <property type="entry name" value="Zn_clus"/>
    <property type="match status" value="1"/>
</dbReference>
<dbReference type="GO" id="GO:0006351">
    <property type="term" value="P:DNA-templated transcription"/>
    <property type="evidence" value="ECO:0007669"/>
    <property type="project" value="InterPro"/>
</dbReference>
<proteinExistence type="predicted"/>
<evidence type="ECO:0000313" key="8">
    <source>
        <dbReference type="EMBL" id="QNC49738.1"/>
    </source>
</evidence>
<gene>
    <name evidence="8" type="primary">hfaza1G</name>
</gene>
<feature type="domain" description="Zn(2)-C6 fungal-type" evidence="7">
    <location>
        <begin position="14"/>
        <end position="44"/>
    </location>
</feature>